<name>A0A8S5TAS7_9CAUD</name>
<accession>A0A8S5TAS7</accession>
<protein>
    <submittedName>
        <fullName evidence="1">Uncharacterized protein</fullName>
    </submittedName>
</protein>
<reference evidence="1" key="1">
    <citation type="journal article" date="2021" name="Proc. Natl. Acad. Sci. U.S.A.">
        <title>A Catalog of Tens of Thousands of Viruses from Human Metagenomes Reveals Hidden Associations with Chronic Diseases.</title>
        <authorList>
            <person name="Tisza M.J."/>
            <person name="Buck C.B."/>
        </authorList>
    </citation>
    <scope>NUCLEOTIDE SEQUENCE</scope>
    <source>
        <strain evidence="1">CtmHK36</strain>
    </source>
</reference>
<evidence type="ECO:0000313" key="1">
    <source>
        <dbReference type="EMBL" id="DAF60420.1"/>
    </source>
</evidence>
<organism evidence="1">
    <name type="scientific">Siphoviridae sp. ctmHK36</name>
    <dbReference type="NCBI Taxonomy" id="2827931"/>
    <lineage>
        <taxon>Viruses</taxon>
        <taxon>Duplodnaviria</taxon>
        <taxon>Heunggongvirae</taxon>
        <taxon>Uroviricota</taxon>
        <taxon>Caudoviricetes</taxon>
    </lineage>
</organism>
<proteinExistence type="predicted"/>
<sequence length="31" mass="3809">MYYALMLVFYFYSHKKRQTFASSPPYRTLVV</sequence>
<dbReference type="EMBL" id="BK032788">
    <property type="protein sequence ID" value="DAF60420.1"/>
    <property type="molecule type" value="Genomic_DNA"/>
</dbReference>